<feature type="region of interest" description="Disordered" evidence="1">
    <location>
        <begin position="71"/>
        <end position="122"/>
    </location>
</feature>
<proteinExistence type="predicted"/>
<dbReference type="PROSITE" id="PS50090">
    <property type="entry name" value="MYB_LIKE"/>
    <property type="match status" value="1"/>
</dbReference>
<dbReference type="InterPro" id="IPR001005">
    <property type="entry name" value="SANT/Myb"/>
</dbReference>
<dbReference type="AlphaFoldDB" id="A0A433DMH1"/>
<evidence type="ECO:0000259" key="2">
    <source>
        <dbReference type="PROSITE" id="PS50090"/>
    </source>
</evidence>
<feature type="domain" description="Myb-like" evidence="2">
    <location>
        <begin position="126"/>
        <end position="169"/>
    </location>
</feature>
<keyword evidence="5" id="KW-1185">Reference proteome</keyword>
<dbReference type="EMBL" id="RBNI01000258">
    <property type="protein sequence ID" value="RUP52025.1"/>
    <property type="molecule type" value="Genomic_DNA"/>
</dbReference>
<dbReference type="InterPro" id="IPR017930">
    <property type="entry name" value="Myb_dom"/>
</dbReference>
<reference evidence="4 5" key="1">
    <citation type="journal article" date="2018" name="New Phytol.">
        <title>Phylogenomics of Endogonaceae and evolution of mycorrhizas within Mucoromycota.</title>
        <authorList>
            <person name="Chang Y."/>
            <person name="Desiro A."/>
            <person name="Na H."/>
            <person name="Sandor L."/>
            <person name="Lipzen A."/>
            <person name="Clum A."/>
            <person name="Barry K."/>
            <person name="Grigoriev I.V."/>
            <person name="Martin F.M."/>
            <person name="Stajich J.E."/>
            <person name="Smith M.E."/>
            <person name="Bonito G."/>
            <person name="Spatafora J.W."/>
        </authorList>
    </citation>
    <scope>NUCLEOTIDE SEQUENCE [LARGE SCALE GENOMIC DNA]</scope>
    <source>
        <strain evidence="4 5">GMNB39</strain>
    </source>
</reference>
<name>A0A433DMH1_9FUNG</name>
<dbReference type="SMART" id="SM00717">
    <property type="entry name" value="SANT"/>
    <property type="match status" value="1"/>
</dbReference>
<protein>
    <submittedName>
        <fullName evidence="4">Uncharacterized protein</fullName>
    </submittedName>
</protein>
<dbReference type="Proteomes" id="UP000268093">
    <property type="component" value="Unassembled WGS sequence"/>
</dbReference>
<accession>A0A433DMH1</accession>
<dbReference type="PROSITE" id="PS51294">
    <property type="entry name" value="HTH_MYB"/>
    <property type="match status" value="1"/>
</dbReference>
<sequence>MATNNEPDIQPGLTYDLTEIQEEIYTDTQTTHGSQSPDPEKIVFEVSSSSDDDYREELNFIYAPFDEVEFQRKGRQRRHLSSEFEDFSPEPESRNRETPPKKYKTKHGSESPKCARAKIRGQGRAFTKAEDERLWEAVLKHGKKWTAVAAEVGNGREREACRSRMTTLKKHAMKGAGW</sequence>
<dbReference type="Pfam" id="PF00249">
    <property type="entry name" value="Myb_DNA-binding"/>
    <property type="match status" value="1"/>
</dbReference>
<feature type="domain" description="HTH myb-type" evidence="3">
    <location>
        <begin position="122"/>
        <end position="173"/>
    </location>
</feature>
<dbReference type="Gene3D" id="1.10.10.60">
    <property type="entry name" value="Homeodomain-like"/>
    <property type="match status" value="1"/>
</dbReference>
<evidence type="ECO:0000313" key="4">
    <source>
        <dbReference type="EMBL" id="RUP52025.1"/>
    </source>
</evidence>
<evidence type="ECO:0000256" key="1">
    <source>
        <dbReference type="SAM" id="MobiDB-lite"/>
    </source>
</evidence>
<dbReference type="CDD" id="cd00167">
    <property type="entry name" value="SANT"/>
    <property type="match status" value="1"/>
</dbReference>
<evidence type="ECO:0000313" key="5">
    <source>
        <dbReference type="Proteomes" id="UP000268093"/>
    </source>
</evidence>
<feature type="region of interest" description="Disordered" evidence="1">
    <location>
        <begin position="1"/>
        <end position="40"/>
    </location>
</feature>
<dbReference type="SUPFAM" id="SSF46689">
    <property type="entry name" value="Homeodomain-like"/>
    <property type="match status" value="1"/>
</dbReference>
<dbReference type="InterPro" id="IPR009057">
    <property type="entry name" value="Homeodomain-like_sf"/>
</dbReference>
<feature type="compositionally biased region" description="Basic and acidic residues" evidence="1">
    <location>
        <begin position="91"/>
        <end position="100"/>
    </location>
</feature>
<gene>
    <name evidence="4" type="ORF">BC936DRAFT_143201</name>
</gene>
<feature type="compositionally biased region" description="Polar residues" evidence="1">
    <location>
        <begin position="26"/>
        <end position="37"/>
    </location>
</feature>
<organism evidence="4 5">
    <name type="scientific">Jimgerdemannia flammicorona</name>
    <dbReference type="NCBI Taxonomy" id="994334"/>
    <lineage>
        <taxon>Eukaryota</taxon>
        <taxon>Fungi</taxon>
        <taxon>Fungi incertae sedis</taxon>
        <taxon>Mucoromycota</taxon>
        <taxon>Mucoromycotina</taxon>
        <taxon>Endogonomycetes</taxon>
        <taxon>Endogonales</taxon>
        <taxon>Endogonaceae</taxon>
        <taxon>Jimgerdemannia</taxon>
    </lineage>
</organism>
<evidence type="ECO:0000259" key="3">
    <source>
        <dbReference type="PROSITE" id="PS51294"/>
    </source>
</evidence>
<comment type="caution">
    <text evidence="4">The sequence shown here is derived from an EMBL/GenBank/DDBJ whole genome shotgun (WGS) entry which is preliminary data.</text>
</comment>